<feature type="signal peptide" evidence="9">
    <location>
        <begin position="1"/>
        <end position="25"/>
    </location>
</feature>
<dbReference type="InterPro" id="IPR003423">
    <property type="entry name" value="OMP_efflux"/>
</dbReference>
<dbReference type="GO" id="GO:0015562">
    <property type="term" value="F:efflux transmembrane transporter activity"/>
    <property type="evidence" value="ECO:0007669"/>
    <property type="project" value="InterPro"/>
</dbReference>
<dbReference type="AlphaFoldDB" id="A0A4R1B4A3"/>
<organism evidence="10 11">
    <name type="scientific">Parasulfuritortus cantonensis</name>
    <dbReference type="NCBI Taxonomy" id="2528202"/>
    <lineage>
        <taxon>Bacteria</taxon>
        <taxon>Pseudomonadati</taxon>
        <taxon>Pseudomonadota</taxon>
        <taxon>Betaproteobacteria</taxon>
        <taxon>Nitrosomonadales</taxon>
        <taxon>Thiobacillaceae</taxon>
        <taxon>Parasulfuritortus</taxon>
    </lineage>
</organism>
<keyword evidence="5 9" id="KW-0732">Signal</keyword>
<protein>
    <submittedName>
        <fullName evidence="10">Efflux transporter outer membrane subunit</fullName>
    </submittedName>
</protein>
<gene>
    <name evidence="10" type="ORF">EZJ19_10935</name>
</gene>
<evidence type="ECO:0000256" key="7">
    <source>
        <dbReference type="ARBA" id="ARBA00023139"/>
    </source>
</evidence>
<evidence type="ECO:0000256" key="6">
    <source>
        <dbReference type="ARBA" id="ARBA00023136"/>
    </source>
</evidence>
<dbReference type="PANTHER" id="PTHR30203:SF20">
    <property type="entry name" value="MULTIDRUG RESISTANCE OUTER MEMBRANE PROTEIN MDTP-RELATED"/>
    <property type="match status" value="1"/>
</dbReference>
<comment type="caution">
    <text evidence="10">The sequence shown here is derived from an EMBL/GenBank/DDBJ whole genome shotgun (WGS) entry which is preliminary data.</text>
</comment>
<dbReference type="OrthoDB" id="9770517at2"/>
<dbReference type="EMBL" id="SJZB01000042">
    <property type="protein sequence ID" value="TCJ12751.1"/>
    <property type="molecule type" value="Genomic_DNA"/>
</dbReference>
<keyword evidence="11" id="KW-1185">Reference proteome</keyword>
<keyword evidence="4 9" id="KW-0812">Transmembrane</keyword>
<comment type="subcellular location">
    <subcellularLocation>
        <location evidence="9">Cell membrane</location>
        <topology evidence="9">Lipid-anchor</topology>
    </subcellularLocation>
    <subcellularLocation>
        <location evidence="1">Membrane</location>
    </subcellularLocation>
</comment>
<feature type="chain" id="PRO_5021036890" evidence="9">
    <location>
        <begin position="26"/>
        <end position="480"/>
    </location>
</feature>
<evidence type="ECO:0000256" key="8">
    <source>
        <dbReference type="ARBA" id="ARBA00023288"/>
    </source>
</evidence>
<dbReference type="Proteomes" id="UP000295443">
    <property type="component" value="Unassembled WGS sequence"/>
</dbReference>
<dbReference type="PROSITE" id="PS51257">
    <property type="entry name" value="PROKAR_LIPOPROTEIN"/>
    <property type="match status" value="1"/>
</dbReference>
<evidence type="ECO:0000313" key="10">
    <source>
        <dbReference type="EMBL" id="TCJ12751.1"/>
    </source>
</evidence>
<evidence type="ECO:0000256" key="3">
    <source>
        <dbReference type="ARBA" id="ARBA00022452"/>
    </source>
</evidence>
<keyword evidence="6 9" id="KW-0472">Membrane</keyword>
<evidence type="ECO:0000256" key="1">
    <source>
        <dbReference type="ARBA" id="ARBA00004370"/>
    </source>
</evidence>
<dbReference type="PANTHER" id="PTHR30203">
    <property type="entry name" value="OUTER MEMBRANE CATION EFFLUX PROTEIN"/>
    <property type="match status" value="1"/>
</dbReference>
<dbReference type="GO" id="GO:0005886">
    <property type="term" value="C:plasma membrane"/>
    <property type="evidence" value="ECO:0007669"/>
    <property type="project" value="UniProtKB-SubCell"/>
</dbReference>
<dbReference type="RefSeq" id="WP_131447503.1">
    <property type="nucleotide sequence ID" value="NZ_SJZB01000042.1"/>
</dbReference>
<evidence type="ECO:0000256" key="5">
    <source>
        <dbReference type="ARBA" id="ARBA00022729"/>
    </source>
</evidence>
<evidence type="ECO:0000256" key="9">
    <source>
        <dbReference type="RuleBase" id="RU362097"/>
    </source>
</evidence>
<dbReference type="NCBIfam" id="TIGR01845">
    <property type="entry name" value="outer_NodT"/>
    <property type="match status" value="1"/>
</dbReference>
<keyword evidence="7 9" id="KW-0564">Palmitate</keyword>
<dbReference type="Gene3D" id="1.20.1600.10">
    <property type="entry name" value="Outer membrane efflux proteins (OEP)"/>
    <property type="match status" value="1"/>
</dbReference>
<evidence type="ECO:0000313" key="11">
    <source>
        <dbReference type="Proteomes" id="UP000295443"/>
    </source>
</evidence>
<keyword evidence="3 9" id="KW-1134">Transmembrane beta strand</keyword>
<comment type="similarity">
    <text evidence="2 9">Belongs to the outer membrane factor (OMF) (TC 1.B.17) family.</text>
</comment>
<dbReference type="Pfam" id="PF02321">
    <property type="entry name" value="OEP"/>
    <property type="match status" value="2"/>
</dbReference>
<name>A0A4R1B4A3_9PROT</name>
<proteinExistence type="inferred from homology"/>
<sequence length="480" mass="50415">MPTLLPRPPSRPGFLGTLLSVGLLAAGCAPLPTLSPPATARPAADYGTEATFAAAATAWPAAHWWSEYGDAQLNVLIEEALANSPDMAAAASRLRRAEALQQVAGAALAPRVDANGSISEQKQSYNHLMPRSVTPAGWHDYGLLSLDFSWQLDFWGRNRAALAAALSQRDAARAEFAGAGLVLAAAIASDYADLARLYAVRDTVERSVAVRGETVALFAQRYANGLETKGGLSEAEARRAASEGELLTLDEQIGLQRNRLAALLGAGPDRGRRIARPTVALAGADGLPANLAADLLGRRPDIVAARLRVEALSHRVEEKKAAFYPNVNLSAFIGLQALGLDRLTRSGSDVGAVGPALSLPIFSAGRLQGDLRAEAAGYDEAVADYDRTVTRALQEVADAGLSRRAATAQVAKAGEAVAAAEQAYQVARNRYEGGLASHLEVLYAEDGLLANQRNLAALQSRAFILDVALKQALGGGYLSI</sequence>
<dbReference type="SUPFAM" id="SSF56954">
    <property type="entry name" value="Outer membrane efflux proteins (OEP)"/>
    <property type="match status" value="1"/>
</dbReference>
<dbReference type="Gene3D" id="2.20.200.10">
    <property type="entry name" value="Outer membrane efflux proteins (OEP)"/>
    <property type="match status" value="1"/>
</dbReference>
<evidence type="ECO:0000256" key="2">
    <source>
        <dbReference type="ARBA" id="ARBA00007613"/>
    </source>
</evidence>
<evidence type="ECO:0000256" key="4">
    <source>
        <dbReference type="ARBA" id="ARBA00022692"/>
    </source>
</evidence>
<keyword evidence="8 9" id="KW-0449">Lipoprotein</keyword>
<accession>A0A4R1B4A3</accession>
<dbReference type="InterPro" id="IPR010131">
    <property type="entry name" value="MdtP/NodT-like"/>
</dbReference>
<reference evidence="10 11" key="1">
    <citation type="submission" date="2019-03" db="EMBL/GenBank/DDBJ databases">
        <title>Genome sequence of Thiobacillaceae bacterium LSR1, a sulfur-oxidizing bacterium isolated from freshwater sediment.</title>
        <authorList>
            <person name="Li S."/>
        </authorList>
    </citation>
    <scope>NUCLEOTIDE SEQUENCE [LARGE SCALE GENOMIC DNA]</scope>
    <source>
        <strain evidence="10 11">LSR1</strain>
    </source>
</reference>